<protein>
    <submittedName>
        <fullName evidence="1">Uncharacterized protein</fullName>
    </submittedName>
</protein>
<reference evidence="1" key="1">
    <citation type="submission" date="2014-11" db="EMBL/GenBank/DDBJ databases">
        <authorList>
            <person name="Amaro Gonzalez C."/>
        </authorList>
    </citation>
    <scope>NUCLEOTIDE SEQUENCE</scope>
</reference>
<dbReference type="EMBL" id="GBXM01023191">
    <property type="protein sequence ID" value="JAH85386.1"/>
    <property type="molecule type" value="Transcribed_RNA"/>
</dbReference>
<evidence type="ECO:0000313" key="1">
    <source>
        <dbReference type="EMBL" id="JAH85386.1"/>
    </source>
</evidence>
<proteinExistence type="predicted"/>
<accession>A0A0E9W513</accession>
<name>A0A0E9W513_ANGAN</name>
<sequence>MCKIRQFYFVSSFKALITRRTQGTGLDCQSIKDYFLSSLSRMFAVFYI</sequence>
<organism evidence="1">
    <name type="scientific">Anguilla anguilla</name>
    <name type="common">European freshwater eel</name>
    <name type="synonym">Muraena anguilla</name>
    <dbReference type="NCBI Taxonomy" id="7936"/>
    <lineage>
        <taxon>Eukaryota</taxon>
        <taxon>Metazoa</taxon>
        <taxon>Chordata</taxon>
        <taxon>Craniata</taxon>
        <taxon>Vertebrata</taxon>
        <taxon>Euteleostomi</taxon>
        <taxon>Actinopterygii</taxon>
        <taxon>Neopterygii</taxon>
        <taxon>Teleostei</taxon>
        <taxon>Anguilliformes</taxon>
        <taxon>Anguillidae</taxon>
        <taxon>Anguilla</taxon>
    </lineage>
</organism>
<reference evidence="1" key="2">
    <citation type="journal article" date="2015" name="Fish Shellfish Immunol.">
        <title>Early steps in the European eel (Anguilla anguilla)-Vibrio vulnificus interaction in the gills: Role of the RtxA13 toxin.</title>
        <authorList>
            <person name="Callol A."/>
            <person name="Pajuelo D."/>
            <person name="Ebbesson L."/>
            <person name="Teles M."/>
            <person name="MacKenzie S."/>
            <person name="Amaro C."/>
        </authorList>
    </citation>
    <scope>NUCLEOTIDE SEQUENCE</scope>
</reference>
<dbReference type="AlphaFoldDB" id="A0A0E9W513"/>